<evidence type="ECO:0000256" key="8">
    <source>
        <dbReference type="SAM" id="SignalP"/>
    </source>
</evidence>
<feature type="chain" id="PRO_5046724846" description="phospholipase A1" evidence="8">
    <location>
        <begin position="25"/>
        <end position="331"/>
    </location>
</feature>
<dbReference type="PANTHER" id="PTHR11610">
    <property type="entry name" value="LIPASE"/>
    <property type="match status" value="1"/>
</dbReference>
<evidence type="ECO:0000313" key="11">
    <source>
        <dbReference type="RefSeq" id="XP_015514970.2"/>
    </source>
</evidence>
<sequence length="331" mass="36682">MKTGNAVLLLAAFVFNVIPDTEQANWTYVYYPNGTQEDVDLTTEPVDLNHTETELDADVLFYLYTYDNQSTPVELHVNNSDTLSSSNFNASNPTIFVIHGWQNTFESDMPTTVRDAYLETGDYNVIVVDWSTYSSGNYIYARRNIVSVGMYVAEMIDYLEEAGSLDTSMLTVVGYSLGAHIGGEACRSASSNVSNLMALDPAGPLFYFTNTEARMTSEDAEFVEVIHTSAGRLGYNGKLGDADYWPNGGLKQRGCGADIFATCAHSRAYLYFAESLHENEFVARECSSYLKYRLGLCSLKTKSTMGGSVLATYSTGKHFLRTNKKSPFYRG</sequence>
<dbReference type="FunCoup" id="A0A6J0BJX0">
    <property type="interactions" value="110"/>
</dbReference>
<keyword evidence="5" id="KW-0964">Secreted</keyword>
<comment type="subcellular location">
    <subcellularLocation>
        <location evidence="2">Secreted</location>
    </subcellularLocation>
</comment>
<feature type="signal peptide" evidence="8">
    <location>
        <begin position="1"/>
        <end position="24"/>
    </location>
</feature>
<evidence type="ECO:0000256" key="5">
    <source>
        <dbReference type="ARBA" id="ARBA00022525"/>
    </source>
</evidence>
<dbReference type="PRINTS" id="PR00825">
    <property type="entry name" value="DOLALLERGEN"/>
</dbReference>
<dbReference type="SUPFAM" id="SSF53474">
    <property type="entry name" value="alpha/beta-Hydrolases"/>
    <property type="match status" value="1"/>
</dbReference>
<evidence type="ECO:0000259" key="9">
    <source>
        <dbReference type="Pfam" id="PF00151"/>
    </source>
</evidence>
<dbReference type="EC" id="3.1.1.32" evidence="4"/>
<feature type="domain" description="Lipase" evidence="9">
    <location>
        <begin position="51"/>
        <end position="328"/>
    </location>
</feature>
<dbReference type="InterPro" id="IPR000734">
    <property type="entry name" value="TAG_lipase"/>
</dbReference>
<reference evidence="11" key="1">
    <citation type="submission" date="2025-08" db="UniProtKB">
        <authorList>
            <consortium name="RefSeq"/>
        </authorList>
    </citation>
    <scope>IDENTIFICATION</scope>
    <source>
        <tissue evidence="11">Thorax and Abdomen</tissue>
    </source>
</reference>
<keyword evidence="6" id="KW-0378">Hydrolase</keyword>
<organism evidence="11">
    <name type="scientific">Neodiprion lecontei</name>
    <name type="common">Redheaded pine sawfly</name>
    <dbReference type="NCBI Taxonomy" id="441921"/>
    <lineage>
        <taxon>Eukaryota</taxon>
        <taxon>Metazoa</taxon>
        <taxon>Ecdysozoa</taxon>
        <taxon>Arthropoda</taxon>
        <taxon>Hexapoda</taxon>
        <taxon>Insecta</taxon>
        <taxon>Pterygota</taxon>
        <taxon>Neoptera</taxon>
        <taxon>Endopterygota</taxon>
        <taxon>Hymenoptera</taxon>
        <taxon>Tenthredinoidea</taxon>
        <taxon>Diprionidae</taxon>
        <taxon>Diprioninae</taxon>
        <taxon>Neodiprion</taxon>
    </lineage>
</organism>
<dbReference type="GO" id="GO:0005615">
    <property type="term" value="C:extracellular space"/>
    <property type="evidence" value="ECO:0007669"/>
    <property type="project" value="TreeGrafter"/>
</dbReference>
<gene>
    <name evidence="11" type="primary">LOC107220762</name>
</gene>
<dbReference type="Pfam" id="PF00151">
    <property type="entry name" value="Lipase"/>
    <property type="match status" value="1"/>
</dbReference>
<name>A0A6J0BJX0_NEOLC</name>
<evidence type="ECO:0000313" key="10">
    <source>
        <dbReference type="Proteomes" id="UP000829291"/>
    </source>
</evidence>
<dbReference type="Gene3D" id="3.40.50.1820">
    <property type="entry name" value="alpha/beta hydrolase"/>
    <property type="match status" value="1"/>
</dbReference>
<dbReference type="GO" id="GO:0016042">
    <property type="term" value="P:lipid catabolic process"/>
    <property type="evidence" value="ECO:0007669"/>
    <property type="project" value="TreeGrafter"/>
</dbReference>
<evidence type="ECO:0000256" key="1">
    <source>
        <dbReference type="ARBA" id="ARBA00000111"/>
    </source>
</evidence>
<comment type="similarity">
    <text evidence="3 7">Belongs to the AB hydrolase superfamily. Lipase family.</text>
</comment>
<dbReference type="InterPro" id="IPR002334">
    <property type="entry name" value="Allerg_PlipaseA1"/>
</dbReference>
<dbReference type="GeneID" id="107220762"/>
<protein>
    <recommendedName>
        <fullName evidence="4">phospholipase A1</fullName>
        <ecNumber evidence="4">3.1.1.32</ecNumber>
    </recommendedName>
</protein>
<keyword evidence="8" id="KW-0732">Signal</keyword>
<dbReference type="OrthoDB" id="199913at2759"/>
<dbReference type="Proteomes" id="UP000829291">
    <property type="component" value="Chromosome 7"/>
</dbReference>
<evidence type="ECO:0000256" key="4">
    <source>
        <dbReference type="ARBA" id="ARBA00013179"/>
    </source>
</evidence>
<accession>A0A6J0BJX0</accession>
<evidence type="ECO:0000256" key="6">
    <source>
        <dbReference type="ARBA" id="ARBA00022801"/>
    </source>
</evidence>
<dbReference type="PRINTS" id="PR00821">
    <property type="entry name" value="TAGLIPASE"/>
</dbReference>
<keyword evidence="10" id="KW-1185">Reference proteome</keyword>
<evidence type="ECO:0000256" key="2">
    <source>
        <dbReference type="ARBA" id="ARBA00004613"/>
    </source>
</evidence>
<dbReference type="AlphaFoldDB" id="A0A6J0BJX0"/>
<comment type="catalytic activity">
    <reaction evidence="1">
        <text>a 1,2-diacyl-sn-glycero-3-phosphocholine + H2O = a 2-acyl-sn-glycero-3-phosphocholine + a fatty acid + H(+)</text>
        <dbReference type="Rhea" id="RHEA:18689"/>
        <dbReference type="ChEBI" id="CHEBI:15377"/>
        <dbReference type="ChEBI" id="CHEBI:15378"/>
        <dbReference type="ChEBI" id="CHEBI:28868"/>
        <dbReference type="ChEBI" id="CHEBI:57643"/>
        <dbReference type="ChEBI" id="CHEBI:57875"/>
        <dbReference type="EC" id="3.1.1.32"/>
    </reaction>
</comment>
<dbReference type="PANTHER" id="PTHR11610:SF190">
    <property type="entry name" value="VITELLOGENIN-3-LIKE PROTEIN"/>
    <property type="match status" value="1"/>
</dbReference>
<dbReference type="InterPro" id="IPR013818">
    <property type="entry name" value="Lipase"/>
</dbReference>
<proteinExistence type="inferred from homology"/>
<dbReference type="InterPro" id="IPR029058">
    <property type="entry name" value="AB_hydrolase_fold"/>
</dbReference>
<dbReference type="InParanoid" id="A0A6J0BJX0"/>
<evidence type="ECO:0000256" key="7">
    <source>
        <dbReference type="RuleBase" id="RU004262"/>
    </source>
</evidence>
<dbReference type="RefSeq" id="XP_015514970.2">
    <property type="nucleotide sequence ID" value="XM_015659484.2"/>
</dbReference>
<dbReference type="KEGG" id="nlo:107220762"/>
<dbReference type="CDD" id="cd00707">
    <property type="entry name" value="Pancreat_lipase_like"/>
    <property type="match status" value="1"/>
</dbReference>
<dbReference type="GO" id="GO:0008970">
    <property type="term" value="F:phospholipase A1 activity"/>
    <property type="evidence" value="ECO:0007669"/>
    <property type="project" value="UniProtKB-EC"/>
</dbReference>
<evidence type="ECO:0000256" key="3">
    <source>
        <dbReference type="ARBA" id="ARBA00010701"/>
    </source>
</evidence>
<dbReference type="InterPro" id="IPR033906">
    <property type="entry name" value="Lipase_N"/>
</dbReference>